<dbReference type="Proteomes" id="UP000270094">
    <property type="component" value="Unassembled WGS sequence"/>
</dbReference>
<dbReference type="InterPro" id="IPR009878">
    <property type="entry name" value="Phlebovirus_G2_fusion"/>
</dbReference>
<feature type="non-terminal residue" evidence="2">
    <location>
        <position position="183"/>
    </location>
</feature>
<name>A0A3P7JP06_STRVU</name>
<evidence type="ECO:0000313" key="3">
    <source>
        <dbReference type="Proteomes" id="UP000270094"/>
    </source>
</evidence>
<evidence type="ECO:0000313" key="2">
    <source>
        <dbReference type="EMBL" id="VDM85136.1"/>
    </source>
</evidence>
<protein>
    <recommendedName>
        <fullName evidence="1">Phlebovirus glycoprotein G2 fusion domain-containing protein</fullName>
    </recommendedName>
</protein>
<evidence type="ECO:0000259" key="1">
    <source>
        <dbReference type="Pfam" id="PF07245"/>
    </source>
</evidence>
<dbReference type="OrthoDB" id="5875705at2759"/>
<gene>
    <name evidence="2" type="ORF">SVUK_LOCUS20134</name>
</gene>
<organism evidence="2 3">
    <name type="scientific">Strongylus vulgaris</name>
    <name type="common">Blood worm</name>
    <dbReference type="NCBI Taxonomy" id="40348"/>
    <lineage>
        <taxon>Eukaryota</taxon>
        <taxon>Metazoa</taxon>
        <taxon>Ecdysozoa</taxon>
        <taxon>Nematoda</taxon>
        <taxon>Chromadorea</taxon>
        <taxon>Rhabditida</taxon>
        <taxon>Rhabditina</taxon>
        <taxon>Rhabditomorpha</taxon>
        <taxon>Strongyloidea</taxon>
        <taxon>Strongylidae</taxon>
        <taxon>Strongylus</taxon>
    </lineage>
</organism>
<accession>A0A3P7JP06</accession>
<dbReference type="AlphaFoldDB" id="A0A3P7JP06"/>
<dbReference type="EMBL" id="UYYB01136607">
    <property type="protein sequence ID" value="VDM85136.1"/>
    <property type="molecule type" value="Genomic_DNA"/>
</dbReference>
<dbReference type="Pfam" id="PF07245">
    <property type="entry name" value="Phlebovirus_G2"/>
    <property type="match status" value="1"/>
</dbReference>
<feature type="domain" description="Phlebovirus glycoprotein G2 fusion" evidence="1">
    <location>
        <begin position="19"/>
        <end position="176"/>
    </location>
</feature>
<proteinExistence type="predicted"/>
<keyword evidence="3" id="KW-1185">Reference proteome</keyword>
<reference evidence="2 3" key="1">
    <citation type="submission" date="2018-11" db="EMBL/GenBank/DDBJ databases">
        <authorList>
            <consortium name="Pathogen Informatics"/>
        </authorList>
    </citation>
    <scope>NUCLEOTIDE SEQUENCE [LARGE SCALE GENOMIC DNA]</scope>
</reference>
<sequence length="183" mass="21077">MFFAVCSGEIEHYTRFEVWEALELTCEPEVDTFTRDTIYHVIESKRCPHTGSCFGKKCATVNVTRATACVGSCGGPGCDCFYWPGCLFYRVYVTPVSPQVYENFHCNRWREAAKIEWTYFDANLRKTRFYTAHMHPSVPVLWKSFSFTLSSITIPPTPVLHKPFISDENQTAIWNTQFTSPLQ</sequence>